<feature type="compositionally biased region" description="Polar residues" evidence="1">
    <location>
        <begin position="432"/>
        <end position="441"/>
    </location>
</feature>
<dbReference type="STRING" id="1173022.Cri9333_0886"/>
<dbReference type="KEGG" id="cep:Cri9333_0886"/>
<evidence type="ECO:0000313" key="2">
    <source>
        <dbReference type="EMBL" id="AFZ11802.1"/>
    </source>
</evidence>
<dbReference type="OrthoDB" id="9783238at2"/>
<protein>
    <submittedName>
        <fullName evidence="2">Insertion element protein</fullName>
    </submittedName>
</protein>
<accession>K9VWD6</accession>
<feature type="compositionally biased region" description="Polar residues" evidence="1">
    <location>
        <begin position="237"/>
        <end position="247"/>
    </location>
</feature>
<dbReference type="Proteomes" id="UP000010472">
    <property type="component" value="Chromosome"/>
</dbReference>
<reference evidence="2 3" key="1">
    <citation type="submission" date="2012-06" db="EMBL/GenBank/DDBJ databases">
        <title>Finished chromosome of genome of Crinalium epipsammum PCC 9333.</title>
        <authorList>
            <consortium name="US DOE Joint Genome Institute"/>
            <person name="Gugger M."/>
            <person name="Coursin T."/>
            <person name="Rippka R."/>
            <person name="Tandeau De Marsac N."/>
            <person name="Huntemann M."/>
            <person name="Wei C.-L."/>
            <person name="Han J."/>
            <person name="Detter J.C."/>
            <person name="Han C."/>
            <person name="Tapia R."/>
            <person name="Davenport K."/>
            <person name="Daligault H."/>
            <person name="Erkkila T."/>
            <person name="Gu W."/>
            <person name="Munk A.C.C."/>
            <person name="Teshima H."/>
            <person name="Xu Y."/>
            <person name="Chain P."/>
            <person name="Chen A."/>
            <person name="Krypides N."/>
            <person name="Mavromatis K."/>
            <person name="Markowitz V."/>
            <person name="Szeto E."/>
            <person name="Ivanova N."/>
            <person name="Mikhailova N."/>
            <person name="Ovchinnikova G."/>
            <person name="Pagani I."/>
            <person name="Pati A."/>
            <person name="Goodwin L."/>
            <person name="Peters L."/>
            <person name="Pitluck S."/>
            <person name="Woyke T."/>
            <person name="Kerfeld C."/>
        </authorList>
    </citation>
    <scope>NUCLEOTIDE SEQUENCE [LARGE SCALE GENOMIC DNA]</scope>
    <source>
        <strain evidence="2 3">PCC 9333</strain>
    </source>
</reference>
<feature type="compositionally biased region" description="Low complexity" evidence="1">
    <location>
        <begin position="356"/>
        <end position="377"/>
    </location>
</feature>
<gene>
    <name evidence="2" type="ORF">Cri9333_0886</name>
</gene>
<feature type="compositionally biased region" description="Low complexity" evidence="1">
    <location>
        <begin position="190"/>
        <end position="201"/>
    </location>
</feature>
<dbReference type="PATRIC" id="fig|1173022.3.peg.962"/>
<proteinExistence type="predicted"/>
<feature type="compositionally biased region" description="Polar residues" evidence="1">
    <location>
        <begin position="136"/>
        <end position="153"/>
    </location>
</feature>
<dbReference type="AlphaFoldDB" id="K9VWD6"/>
<feature type="compositionally biased region" description="Basic residues" evidence="1">
    <location>
        <begin position="468"/>
        <end position="482"/>
    </location>
</feature>
<organism evidence="2 3">
    <name type="scientific">Crinalium epipsammum PCC 9333</name>
    <dbReference type="NCBI Taxonomy" id="1173022"/>
    <lineage>
        <taxon>Bacteria</taxon>
        <taxon>Bacillati</taxon>
        <taxon>Cyanobacteriota</taxon>
        <taxon>Cyanophyceae</taxon>
        <taxon>Gomontiellales</taxon>
        <taxon>Gomontiellaceae</taxon>
        <taxon>Crinalium</taxon>
    </lineage>
</organism>
<feature type="compositionally biased region" description="Low complexity" evidence="1">
    <location>
        <begin position="252"/>
        <end position="263"/>
    </location>
</feature>
<dbReference type="RefSeq" id="WP_015201924.1">
    <property type="nucleotide sequence ID" value="NC_019753.1"/>
</dbReference>
<feature type="region of interest" description="Disordered" evidence="1">
    <location>
        <begin position="127"/>
        <end position="391"/>
    </location>
</feature>
<sequence length="482" mass="51716">MTEYLESYRRMARAIRFVPPLARNQEYHRQIHDLVPPAVVVNSVSKNILPDTTETPALGPAPDPSEHIAALVRDAVSKPTVMPVIYAIPENIGDRISRMAPPKPLNQVVFAPKLPEPDPNWIAAQKVAQSPPALEENTQVEDSPASAITSSSVVAPPPEVQQEMPAIETPESTVLETDNQVEETPPTPKPALEAPPAEETPVQAELPSSSETEAIAPGVATETPSLEEIPSQEPALENSTSNENVEQTPYLAAETFTTEAPPAEETEIHPTEPEASVPETAPLEQNATEENSTEVTPAISLESTASAPVAPETSVLEEIPSQALEVEHSTEAEVLPQIETPAPVESLQVSSPSDGTETNLESLSSSSLEVTSPESSLQPTIPDSKEETQVKCPACDSTELRKNGHRKDKQRYICKDCGKQFVEPDTLAAKNHPSSNKSATKTAEAKENKSVTGVSDRASKSSSNQGKTNKKSKGFGTRKNKK</sequence>
<dbReference type="eggNOG" id="COG3677">
    <property type="taxonomic scope" value="Bacteria"/>
</dbReference>
<evidence type="ECO:0000256" key="1">
    <source>
        <dbReference type="SAM" id="MobiDB-lite"/>
    </source>
</evidence>
<dbReference type="EMBL" id="CP003620">
    <property type="protein sequence ID" value="AFZ11802.1"/>
    <property type="molecule type" value="Genomic_DNA"/>
</dbReference>
<feature type="compositionally biased region" description="Polar residues" evidence="1">
    <location>
        <begin position="283"/>
        <end position="306"/>
    </location>
</feature>
<name>K9VWD6_9CYAN</name>
<feature type="region of interest" description="Disordered" evidence="1">
    <location>
        <begin position="424"/>
        <end position="482"/>
    </location>
</feature>
<evidence type="ECO:0000313" key="3">
    <source>
        <dbReference type="Proteomes" id="UP000010472"/>
    </source>
</evidence>
<keyword evidence="3" id="KW-1185">Reference proteome</keyword>
<dbReference type="HOGENOM" id="CLU_565868_0_0_3"/>